<dbReference type="OrthoDB" id="9801219at2"/>
<keyword evidence="5" id="KW-0067">ATP-binding</keyword>
<name>A0A1I2T797_9CORY</name>
<dbReference type="PIRSF" id="PIRSF000535">
    <property type="entry name" value="1PFK/6PFK/LacC"/>
    <property type="match status" value="1"/>
</dbReference>
<keyword evidence="3" id="KW-0547">Nucleotide-binding</keyword>
<evidence type="ECO:0000256" key="4">
    <source>
        <dbReference type="ARBA" id="ARBA00022777"/>
    </source>
</evidence>
<evidence type="ECO:0000313" key="8">
    <source>
        <dbReference type="EMBL" id="SFG60802.1"/>
    </source>
</evidence>
<dbReference type="InterPro" id="IPR002173">
    <property type="entry name" value="Carboh/pur_kinase_PfkB_CS"/>
</dbReference>
<dbReference type="Gene3D" id="3.40.1190.20">
    <property type="match status" value="1"/>
</dbReference>
<dbReference type="Pfam" id="PF00294">
    <property type="entry name" value="PfkB"/>
    <property type="match status" value="1"/>
</dbReference>
<reference evidence="8 9" key="1">
    <citation type="submission" date="2016-10" db="EMBL/GenBank/DDBJ databases">
        <authorList>
            <person name="de Groot N.N."/>
        </authorList>
    </citation>
    <scope>NUCLEOTIDE SEQUENCE [LARGE SCALE GENOMIC DNA]</scope>
    <source>
        <strain>J11</strain>
        <strain evidence="9">PG 39</strain>
    </source>
</reference>
<dbReference type="PANTHER" id="PTHR46566">
    <property type="entry name" value="1-PHOSPHOFRUCTOKINASE-RELATED"/>
    <property type="match status" value="1"/>
</dbReference>
<comment type="similarity">
    <text evidence="1">Belongs to the carbohydrate kinase PfkB family.</text>
</comment>
<dbReference type="Proteomes" id="UP000199065">
    <property type="component" value="Unassembled WGS sequence"/>
</dbReference>
<dbReference type="PROSITE" id="PS00584">
    <property type="entry name" value="PFKB_KINASES_2"/>
    <property type="match status" value="1"/>
</dbReference>
<keyword evidence="2 6" id="KW-0808">Transferase</keyword>
<evidence type="ECO:0000256" key="3">
    <source>
        <dbReference type="ARBA" id="ARBA00022741"/>
    </source>
</evidence>
<dbReference type="GO" id="GO:0005524">
    <property type="term" value="F:ATP binding"/>
    <property type="evidence" value="ECO:0007669"/>
    <property type="project" value="UniProtKB-KW"/>
</dbReference>
<dbReference type="GO" id="GO:0005829">
    <property type="term" value="C:cytosol"/>
    <property type="evidence" value="ECO:0007669"/>
    <property type="project" value="TreeGrafter"/>
</dbReference>
<dbReference type="InterPro" id="IPR029056">
    <property type="entry name" value="Ribokinase-like"/>
</dbReference>
<dbReference type="AlphaFoldDB" id="A0A1I2T797"/>
<evidence type="ECO:0000256" key="6">
    <source>
        <dbReference type="PIRNR" id="PIRNR000535"/>
    </source>
</evidence>
<dbReference type="STRING" id="185761.SAMN05660282_01377"/>
<evidence type="ECO:0000259" key="7">
    <source>
        <dbReference type="Pfam" id="PF00294"/>
    </source>
</evidence>
<feature type="domain" description="Carbohydrate kinase PfkB" evidence="7">
    <location>
        <begin position="14"/>
        <end position="285"/>
    </location>
</feature>
<protein>
    <submittedName>
        <fullName evidence="8">1-phosphofructokinase</fullName>
    </submittedName>
</protein>
<evidence type="ECO:0000256" key="5">
    <source>
        <dbReference type="ARBA" id="ARBA00022840"/>
    </source>
</evidence>
<dbReference type="RefSeq" id="WP_092285789.1">
    <property type="nucleotide sequence ID" value="NZ_FOPJ01000007.1"/>
</dbReference>
<sequence length="308" mass="32430">MSALIAVTPNPARDVTITLDKLIPEATHRIDAARRVFGGKGVNVARVAASQGYAAFMAGPVRTSDHPQLADLGNPEFLHNALSDTPVPLRETFAIHTTANNETVIINERGQEHPAKVWEDLAQQIRSIAEAEPGSVLSISGSWPPGTEADTLRLLIAAARKANISEVIVDCAGPLLLEACRLGAVVKPNVAELAETTGDNDLLNGARRLLAEGARMVVVSQGPDGVVLIDEDHHLHAKLPTPLRGNPTGAGDAMVAALACGFLDQLPAKDTLTRAVAWSAAAVLVDVAGAIDASWPELHEDVVLENRS</sequence>
<dbReference type="PANTHER" id="PTHR46566:SF5">
    <property type="entry name" value="1-PHOSPHOFRUCTOKINASE"/>
    <property type="match status" value="1"/>
</dbReference>
<dbReference type="EMBL" id="FOPJ01000007">
    <property type="protein sequence ID" value="SFG60802.1"/>
    <property type="molecule type" value="Genomic_DNA"/>
</dbReference>
<evidence type="ECO:0000313" key="9">
    <source>
        <dbReference type="Proteomes" id="UP000199065"/>
    </source>
</evidence>
<evidence type="ECO:0000256" key="2">
    <source>
        <dbReference type="ARBA" id="ARBA00022679"/>
    </source>
</evidence>
<evidence type="ECO:0000256" key="1">
    <source>
        <dbReference type="ARBA" id="ARBA00010688"/>
    </source>
</evidence>
<dbReference type="GO" id="GO:0008443">
    <property type="term" value="F:phosphofructokinase activity"/>
    <property type="evidence" value="ECO:0007669"/>
    <property type="project" value="TreeGrafter"/>
</dbReference>
<dbReference type="InterPro" id="IPR017583">
    <property type="entry name" value="Tagatose/fructose_Pkinase"/>
</dbReference>
<dbReference type="InterPro" id="IPR011611">
    <property type="entry name" value="PfkB_dom"/>
</dbReference>
<organism evidence="8 9">
    <name type="scientific">Corynebacterium spheniscorum</name>
    <dbReference type="NCBI Taxonomy" id="185761"/>
    <lineage>
        <taxon>Bacteria</taxon>
        <taxon>Bacillati</taxon>
        <taxon>Actinomycetota</taxon>
        <taxon>Actinomycetes</taxon>
        <taxon>Mycobacteriales</taxon>
        <taxon>Corynebacteriaceae</taxon>
        <taxon>Corynebacterium</taxon>
    </lineage>
</organism>
<dbReference type="SUPFAM" id="SSF53613">
    <property type="entry name" value="Ribokinase-like"/>
    <property type="match status" value="1"/>
</dbReference>
<accession>A0A1I2T797</accession>
<keyword evidence="4 8" id="KW-0418">Kinase</keyword>
<keyword evidence="9" id="KW-1185">Reference proteome</keyword>
<proteinExistence type="inferred from homology"/>
<gene>
    <name evidence="8" type="ORF">SAMN05660282_01377</name>
</gene>